<evidence type="ECO:0000313" key="11">
    <source>
        <dbReference type="Proteomes" id="UP000053760"/>
    </source>
</evidence>
<evidence type="ECO:0000256" key="3">
    <source>
        <dbReference type="ARBA" id="ARBA00022679"/>
    </source>
</evidence>
<keyword evidence="8" id="KW-0695">RNA-directed DNA polymerase</keyword>
<feature type="non-terminal residue" evidence="10">
    <location>
        <position position="1"/>
    </location>
</feature>
<keyword evidence="6" id="KW-0255">Endonuclease</keyword>
<evidence type="ECO:0000256" key="7">
    <source>
        <dbReference type="ARBA" id="ARBA00022801"/>
    </source>
</evidence>
<evidence type="ECO:0000256" key="5">
    <source>
        <dbReference type="ARBA" id="ARBA00022722"/>
    </source>
</evidence>
<name>A0A091FRD0_CUCCA</name>
<dbReference type="Pfam" id="PF00078">
    <property type="entry name" value="RVT_1"/>
    <property type="match status" value="1"/>
</dbReference>
<evidence type="ECO:0000313" key="10">
    <source>
        <dbReference type="EMBL" id="KFO71719.1"/>
    </source>
</evidence>
<dbReference type="InterPro" id="IPR000477">
    <property type="entry name" value="RT_dom"/>
</dbReference>
<keyword evidence="11" id="KW-1185">Reference proteome</keyword>
<keyword evidence="5" id="KW-0540">Nuclease</keyword>
<dbReference type="InterPro" id="IPR010661">
    <property type="entry name" value="RVT_thumb"/>
</dbReference>
<organism evidence="10 11">
    <name type="scientific">Cuculus canorus</name>
    <name type="common">Common cuckoo</name>
    <dbReference type="NCBI Taxonomy" id="55661"/>
    <lineage>
        <taxon>Eukaryota</taxon>
        <taxon>Metazoa</taxon>
        <taxon>Chordata</taxon>
        <taxon>Craniata</taxon>
        <taxon>Vertebrata</taxon>
        <taxon>Euteleostomi</taxon>
        <taxon>Archelosauria</taxon>
        <taxon>Archosauria</taxon>
        <taxon>Dinosauria</taxon>
        <taxon>Saurischia</taxon>
        <taxon>Theropoda</taxon>
        <taxon>Coelurosauria</taxon>
        <taxon>Aves</taxon>
        <taxon>Neognathae</taxon>
        <taxon>Neoaves</taxon>
        <taxon>Otidimorphae</taxon>
        <taxon>Cuculiformes</taxon>
        <taxon>Cuculidae</taxon>
        <taxon>Cuculus</taxon>
    </lineage>
</organism>
<feature type="domain" description="Reverse transcriptase" evidence="9">
    <location>
        <begin position="1"/>
        <end position="172"/>
    </location>
</feature>
<evidence type="ECO:0000256" key="8">
    <source>
        <dbReference type="ARBA" id="ARBA00022918"/>
    </source>
</evidence>
<dbReference type="PROSITE" id="PS50878">
    <property type="entry name" value="RT_POL"/>
    <property type="match status" value="1"/>
</dbReference>
<evidence type="ECO:0000256" key="1">
    <source>
        <dbReference type="ARBA" id="ARBA00010879"/>
    </source>
</evidence>
<dbReference type="Gene3D" id="3.10.10.10">
    <property type="entry name" value="HIV Type 1 Reverse Transcriptase, subunit A, domain 1"/>
    <property type="match status" value="1"/>
</dbReference>
<dbReference type="AlphaFoldDB" id="A0A091FRD0"/>
<keyword evidence="3" id="KW-0808">Transferase</keyword>
<evidence type="ECO:0000256" key="4">
    <source>
        <dbReference type="ARBA" id="ARBA00022695"/>
    </source>
</evidence>
<dbReference type="InterPro" id="IPR043128">
    <property type="entry name" value="Rev_trsase/Diguanyl_cyclase"/>
</dbReference>
<dbReference type="Pfam" id="PF06817">
    <property type="entry name" value="RVT_thumb"/>
    <property type="match status" value="1"/>
</dbReference>
<dbReference type="PANTHER" id="PTHR41694:SF3">
    <property type="entry name" value="RNA-DIRECTED DNA POLYMERASE-RELATED"/>
    <property type="match status" value="1"/>
</dbReference>
<keyword evidence="4" id="KW-0548">Nucleotidyltransferase</keyword>
<proteinExistence type="inferred from homology"/>
<keyword evidence="7" id="KW-0378">Hydrolase</keyword>
<gene>
    <name evidence="10" type="ORF">N303_14128</name>
</gene>
<feature type="non-terminal residue" evidence="10">
    <location>
        <position position="224"/>
    </location>
</feature>
<reference evidence="10 11" key="1">
    <citation type="submission" date="2014-04" db="EMBL/GenBank/DDBJ databases">
        <title>Genome evolution of avian class.</title>
        <authorList>
            <person name="Zhang G."/>
            <person name="Li C."/>
        </authorList>
    </citation>
    <scope>NUCLEOTIDE SEQUENCE [LARGE SCALE GENOMIC DNA]</scope>
    <source>
        <strain evidence="10">BGI_N303</strain>
    </source>
</reference>
<evidence type="ECO:0000259" key="9">
    <source>
        <dbReference type="PROSITE" id="PS50878"/>
    </source>
</evidence>
<comment type="similarity">
    <text evidence="1">Belongs to the beta type-B retroviral polymerase family. HERV class-II K(HML-2) pol subfamily.</text>
</comment>
<dbReference type="PANTHER" id="PTHR41694">
    <property type="entry name" value="ENDOGENOUS RETROVIRUS GROUP K MEMBER POL PROTEIN"/>
    <property type="match status" value="1"/>
</dbReference>
<evidence type="ECO:0000256" key="6">
    <source>
        <dbReference type="ARBA" id="ARBA00022759"/>
    </source>
</evidence>
<dbReference type="GO" id="GO:0004523">
    <property type="term" value="F:RNA-DNA hybrid ribonuclease activity"/>
    <property type="evidence" value="ECO:0007669"/>
    <property type="project" value="UniProtKB-EC"/>
</dbReference>
<dbReference type="GO" id="GO:0035613">
    <property type="term" value="F:RNA stem-loop binding"/>
    <property type="evidence" value="ECO:0007669"/>
    <property type="project" value="TreeGrafter"/>
</dbReference>
<sequence length="224" mass="25874">LSCIPKKSRKWHLLHDLRKVNDQMWPMGALQPGMPLPTMLPKDWHLLVIDLKDCFFTIPLQLEDTLCFAFTLPLINKAEPAERFEWVVLPQGTKNSPTMYQLFVSRALKPIRKQLPDTLIYHYMDDILLCQKEPITDMLIKQLESELNSKGLIIAPKKVQRRASWKYLGWTIASVTVRLQQLILTPSVKTLNDAQKLVGDLQWIRNILGITNEQLAPFMPLLHG</sequence>
<accession>A0A091FRD0</accession>
<dbReference type="Proteomes" id="UP000053760">
    <property type="component" value="Unassembled WGS sequence"/>
</dbReference>
<dbReference type="STRING" id="55661.A0A091FRD0"/>
<dbReference type="EMBL" id="KL447275">
    <property type="protein sequence ID" value="KFO71719.1"/>
    <property type="molecule type" value="Genomic_DNA"/>
</dbReference>
<evidence type="ECO:0000256" key="2">
    <source>
        <dbReference type="ARBA" id="ARBA00012180"/>
    </source>
</evidence>
<dbReference type="EC" id="3.1.26.4" evidence="2"/>
<dbReference type="InterPro" id="IPR043502">
    <property type="entry name" value="DNA/RNA_pol_sf"/>
</dbReference>
<dbReference type="SUPFAM" id="SSF56672">
    <property type="entry name" value="DNA/RNA polymerases"/>
    <property type="match status" value="1"/>
</dbReference>
<dbReference type="GO" id="GO:0003964">
    <property type="term" value="F:RNA-directed DNA polymerase activity"/>
    <property type="evidence" value="ECO:0007669"/>
    <property type="project" value="UniProtKB-KW"/>
</dbReference>
<protein>
    <recommendedName>
        <fullName evidence="2">ribonuclease H</fullName>
        <ecNumber evidence="2">3.1.26.4</ecNumber>
    </recommendedName>
</protein>
<dbReference type="Gene3D" id="3.30.70.270">
    <property type="match status" value="2"/>
</dbReference>